<dbReference type="STRING" id="983964.A0A2T3ZT74"/>
<comment type="subunit">
    <text evidence="3">Homodimer.</text>
</comment>
<keyword evidence="5" id="KW-0808">Transferase</keyword>
<dbReference type="EMBL" id="KZ679704">
    <property type="protein sequence ID" value="PTB48000.1"/>
    <property type="molecule type" value="Genomic_DNA"/>
</dbReference>
<evidence type="ECO:0000256" key="3">
    <source>
        <dbReference type="ARBA" id="ARBA00011738"/>
    </source>
</evidence>
<dbReference type="PANTHER" id="PTHR11879:SF20">
    <property type="entry name" value="ASPARTATE AMINOTRANSFERASE"/>
    <property type="match status" value="1"/>
</dbReference>
<protein>
    <recommendedName>
        <fullName evidence="7">Aminotransferase class I/classII large domain-containing protein</fullName>
    </recommendedName>
</protein>
<keyword evidence="4" id="KW-0032">Aminotransferase</keyword>
<proteinExistence type="inferred from homology"/>
<dbReference type="InterPro" id="IPR000796">
    <property type="entry name" value="Asp_trans"/>
</dbReference>
<organism evidence="8 9">
    <name type="scientific">Trichoderma harzianum CBS 226.95</name>
    <dbReference type="NCBI Taxonomy" id="983964"/>
    <lineage>
        <taxon>Eukaryota</taxon>
        <taxon>Fungi</taxon>
        <taxon>Dikarya</taxon>
        <taxon>Ascomycota</taxon>
        <taxon>Pezizomycotina</taxon>
        <taxon>Sordariomycetes</taxon>
        <taxon>Hypocreomycetidae</taxon>
        <taxon>Hypocreales</taxon>
        <taxon>Hypocreaceae</taxon>
        <taxon>Trichoderma</taxon>
    </lineage>
</organism>
<name>A0A2T3ZT74_TRIHA</name>
<accession>A0A2T3ZT74</accession>
<dbReference type="SUPFAM" id="SSF53383">
    <property type="entry name" value="PLP-dependent transferases"/>
    <property type="match status" value="1"/>
</dbReference>
<keyword evidence="6" id="KW-0663">Pyridoxal phosphate</keyword>
<dbReference type="InterPro" id="IPR015422">
    <property type="entry name" value="PyrdxlP-dep_Trfase_small"/>
</dbReference>
<dbReference type="GO" id="GO:0004069">
    <property type="term" value="F:L-aspartate:2-oxoglutarate aminotransferase activity"/>
    <property type="evidence" value="ECO:0007669"/>
    <property type="project" value="TreeGrafter"/>
</dbReference>
<feature type="non-terminal residue" evidence="8">
    <location>
        <position position="1"/>
    </location>
</feature>
<evidence type="ECO:0000313" key="8">
    <source>
        <dbReference type="EMBL" id="PTB48000.1"/>
    </source>
</evidence>
<reference evidence="8 9" key="1">
    <citation type="submission" date="2016-07" db="EMBL/GenBank/DDBJ databases">
        <title>Multiple horizontal gene transfer events from other fungi enriched the ability of initially mycotrophic Trichoderma (Ascomycota) to feed on dead plant biomass.</title>
        <authorList>
            <consortium name="DOE Joint Genome Institute"/>
            <person name="Aerts A."/>
            <person name="Atanasova L."/>
            <person name="Chenthamara K."/>
            <person name="Zhang J."/>
            <person name="Grujic M."/>
            <person name="Henrissat B."/>
            <person name="Kuo A."/>
            <person name="Salamov A."/>
            <person name="Lipzen A."/>
            <person name="Labutti K."/>
            <person name="Barry K."/>
            <person name="Miao Y."/>
            <person name="Rahimi M.J."/>
            <person name="Shen Q."/>
            <person name="Grigoriev I.V."/>
            <person name="Kubicek C.P."/>
            <person name="Druzhinina I.S."/>
        </authorList>
    </citation>
    <scope>NUCLEOTIDE SEQUENCE [LARGE SCALE GENOMIC DNA]</scope>
    <source>
        <strain evidence="8 9">CBS 226.95</strain>
    </source>
</reference>
<feature type="domain" description="Aminotransferase class I/classII large" evidence="7">
    <location>
        <begin position="2"/>
        <end position="182"/>
    </location>
</feature>
<evidence type="ECO:0000256" key="6">
    <source>
        <dbReference type="ARBA" id="ARBA00022898"/>
    </source>
</evidence>
<evidence type="ECO:0000256" key="4">
    <source>
        <dbReference type="ARBA" id="ARBA00022576"/>
    </source>
</evidence>
<dbReference type="Gene3D" id="3.90.1150.10">
    <property type="entry name" value="Aspartate Aminotransferase, domain 1"/>
    <property type="match status" value="1"/>
</dbReference>
<dbReference type="Pfam" id="PF00155">
    <property type="entry name" value="Aminotran_1_2"/>
    <property type="match status" value="1"/>
</dbReference>
<dbReference type="InterPro" id="IPR015421">
    <property type="entry name" value="PyrdxlP-dep_Trfase_major"/>
</dbReference>
<dbReference type="RefSeq" id="XP_024767677.1">
    <property type="nucleotide sequence ID" value="XM_024921287.1"/>
</dbReference>
<gene>
    <name evidence="8" type="ORF">M431DRAFT_549312</name>
</gene>
<evidence type="ECO:0000259" key="7">
    <source>
        <dbReference type="Pfam" id="PF00155"/>
    </source>
</evidence>
<dbReference type="InterPro" id="IPR015424">
    <property type="entry name" value="PyrdxlP-dep_Trfase"/>
</dbReference>
<comment type="similarity">
    <text evidence="2">Belongs to the class-I pyridoxal-phosphate-dependent aminotransferase family.</text>
</comment>
<evidence type="ECO:0000256" key="2">
    <source>
        <dbReference type="ARBA" id="ARBA00007441"/>
    </source>
</evidence>
<evidence type="ECO:0000256" key="1">
    <source>
        <dbReference type="ARBA" id="ARBA00001933"/>
    </source>
</evidence>
<dbReference type="Gene3D" id="3.40.640.10">
    <property type="entry name" value="Type I PLP-dependent aspartate aminotransferase-like (Major domain)"/>
    <property type="match status" value="1"/>
</dbReference>
<comment type="cofactor">
    <cofactor evidence="1">
        <name>pyridoxal 5'-phosphate</name>
        <dbReference type="ChEBI" id="CHEBI:597326"/>
    </cofactor>
</comment>
<sequence>KGFATGDLDEDAWSIRYFFRNTSLEMLVAQSFSKNFDLHGKRIGALHVVCRTDDTRTKIVNMLTRLSRAEITTCPINGSKIVAKVLGNKDLKAQWQLDLLQMSDRMRRMRRRLVDEFRKCQTPGQWDYILTDVNIGMFSMTSLQPDQIRILREVYHVYLLPSGRISMTGLTEHNVEHVAEAFHKVISDAAPVIQP</sequence>
<dbReference type="InterPro" id="IPR004839">
    <property type="entry name" value="Aminotransferase_I/II_large"/>
</dbReference>
<keyword evidence="9" id="KW-1185">Reference proteome</keyword>
<dbReference type="GO" id="GO:0030170">
    <property type="term" value="F:pyridoxal phosphate binding"/>
    <property type="evidence" value="ECO:0007669"/>
    <property type="project" value="InterPro"/>
</dbReference>
<evidence type="ECO:0000313" key="9">
    <source>
        <dbReference type="Proteomes" id="UP000241690"/>
    </source>
</evidence>
<dbReference type="PANTHER" id="PTHR11879">
    <property type="entry name" value="ASPARTATE AMINOTRANSFERASE"/>
    <property type="match status" value="1"/>
</dbReference>
<dbReference type="GeneID" id="36629867"/>
<dbReference type="GO" id="GO:0006532">
    <property type="term" value="P:aspartate biosynthetic process"/>
    <property type="evidence" value="ECO:0007669"/>
    <property type="project" value="TreeGrafter"/>
</dbReference>
<evidence type="ECO:0000256" key="5">
    <source>
        <dbReference type="ARBA" id="ARBA00022679"/>
    </source>
</evidence>
<dbReference type="AlphaFoldDB" id="A0A2T3ZT74"/>
<dbReference type="GO" id="GO:0005829">
    <property type="term" value="C:cytosol"/>
    <property type="evidence" value="ECO:0007669"/>
    <property type="project" value="TreeGrafter"/>
</dbReference>
<dbReference type="Proteomes" id="UP000241690">
    <property type="component" value="Unassembled WGS sequence"/>
</dbReference>
<dbReference type="PRINTS" id="PR00799">
    <property type="entry name" value="TRANSAMINASE"/>
</dbReference>